<evidence type="ECO:0000256" key="1">
    <source>
        <dbReference type="SAM" id="MobiDB-lite"/>
    </source>
</evidence>
<evidence type="ECO:0000313" key="3">
    <source>
        <dbReference type="Proteomes" id="UP001165586"/>
    </source>
</evidence>
<dbReference type="RefSeq" id="WP_259542629.1">
    <property type="nucleotide sequence ID" value="NZ_JANLCJ010000070.1"/>
</dbReference>
<feature type="non-terminal residue" evidence="2">
    <location>
        <position position="111"/>
    </location>
</feature>
<name>A0ABT2H9G3_9MICO</name>
<proteinExistence type="predicted"/>
<dbReference type="EMBL" id="JANLCJ010000070">
    <property type="protein sequence ID" value="MCS5736588.1"/>
    <property type="molecule type" value="Genomic_DNA"/>
</dbReference>
<organism evidence="2 3">
    <name type="scientific">Herbiconiux daphne</name>
    <dbReference type="NCBI Taxonomy" id="2970914"/>
    <lineage>
        <taxon>Bacteria</taxon>
        <taxon>Bacillati</taxon>
        <taxon>Actinomycetota</taxon>
        <taxon>Actinomycetes</taxon>
        <taxon>Micrococcales</taxon>
        <taxon>Microbacteriaceae</taxon>
        <taxon>Herbiconiux</taxon>
    </lineage>
</organism>
<evidence type="ECO:0000313" key="2">
    <source>
        <dbReference type="EMBL" id="MCS5736588.1"/>
    </source>
</evidence>
<keyword evidence="3" id="KW-1185">Reference proteome</keyword>
<protein>
    <submittedName>
        <fullName evidence="2">Uncharacterized protein</fullName>
    </submittedName>
</protein>
<feature type="region of interest" description="Disordered" evidence="1">
    <location>
        <begin position="87"/>
        <end position="111"/>
    </location>
</feature>
<reference evidence="2" key="1">
    <citation type="submission" date="2022-08" db="EMBL/GenBank/DDBJ databases">
        <authorList>
            <person name="Deng Y."/>
            <person name="Han X.-F."/>
            <person name="Zhang Y.-Q."/>
        </authorList>
    </citation>
    <scope>NUCLEOTIDE SEQUENCE</scope>
    <source>
        <strain evidence="2">CPCC 203386</strain>
    </source>
</reference>
<dbReference type="Proteomes" id="UP001165586">
    <property type="component" value="Unassembled WGS sequence"/>
</dbReference>
<feature type="compositionally biased region" description="Basic and acidic residues" evidence="1">
    <location>
        <begin position="92"/>
        <end position="111"/>
    </location>
</feature>
<gene>
    <name evidence="2" type="ORF">N1032_22940</name>
</gene>
<accession>A0ABT2H9G3</accession>
<sequence>MPELKLVIDAKWEDIKKSVLENHTKWVYVEKDENGIKLDKLIGRMQKFANPQNRDVEENRESVFNEMYIALVTGNTQDLARVFGMGNDGNDSVEKRFNFKSKSEAKHSSAG</sequence>
<comment type="caution">
    <text evidence="2">The sequence shown here is derived from an EMBL/GenBank/DDBJ whole genome shotgun (WGS) entry which is preliminary data.</text>
</comment>